<evidence type="ECO:0000313" key="8">
    <source>
        <dbReference type="EMBL" id="MDT8333262.1"/>
    </source>
</evidence>
<sequence>MRFATVALTALLVLGVSAARADQLDDIRQRGTLVCATLGTAEPFSFQDPATRQTIGYDVDFCRRIAEHLGVKLELKLLAVEARIPELSQGRVDVVAANLGYTPERAQQIDYSHFYYVGQQKLLARAGDSIRVANDVGGRRVSTIKGSTSELAVRESVPTAQTVTFQDAPSAFLALQQRRVVAFAASEIMLVRFRAQLPDGTLTILEPSLMREPWGIGVRRGEARLLAAVNEALTGMEQSGEAASIFDRWLGAGSAYHMTREFRIEPRG</sequence>
<proteinExistence type="inferred from homology"/>
<protein>
    <submittedName>
        <fullName evidence="7 8">ABC transporter substrate-binding protein</fullName>
    </submittedName>
</protein>
<dbReference type="Proteomes" id="UP001258945">
    <property type="component" value="Unassembled WGS sequence"/>
</dbReference>
<dbReference type="EMBL" id="JAVVDO010000048">
    <property type="protein sequence ID" value="MDT8333262.1"/>
    <property type="molecule type" value="Genomic_DNA"/>
</dbReference>
<evidence type="ECO:0000313" key="9">
    <source>
        <dbReference type="Proteomes" id="UP000185494"/>
    </source>
</evidence>
<dbReference type="InterPro" id="IPR051455">
    <property type="entry name" value="Bact_solute-bind_prot3"/>
</dbReference>
<feature type="signal peptide" evidence="5">
    <location>
        <begin position="1"/>
        <end position="21"/>
    </location>
</feature>
<dbReference type="InterPro" id="IPR001638">
    <property type="entry name" value="Solute-binding_3/MltF_N"/>
</dbReference>
<reference evidence="8" key="3">
    <citation type="submission" date="2023-09" db="EMBL/GenBank/DDBJ databases">
        <authorList>
            <person name="Schober I."/>
            <person name="Bunk B."/>
        </authorList>
    </citation>
    <scope>NUCLEOTIDE SEQUENCE</scope>
    <source>
        <strain evidence="8">DSM 103800</strain>
    </source>
</reference>
<dbReference type="PROSITE" id="PS01039">
    <property type="entry name" value="SBP_BACTERIAL_3"/>
    <property type="match status" value="1"/>
</dbReference>
<dbReference type="InterPro" id="IPR018313">
    <property type="entry name" value="SBP_3_CS"/>
</dbReference>
<dbReference type="RefSeq" id="WP_075800689.1">
    <property type="nucleotide sequence ID" value="NZ_CP015584.1"/>
</dbReference>
<evidence type="ECO:0000313" key="10">
    <source>
        <dbReference type="Proteomes" id="UP001258945"/>
    </source>
</evidence>
<dbReference type="Pfam" id="PF00497">
    <property type="entry name" value="SBP_bac_3"/>
    <property type="match status" value="1"/>
</dbReference>
<organism evidence="7 9">
    <name type="scientific">Roseomonas gilardii</name>
    <dbReference type="NCBI Taxonomy" id="257708"/>
    <lineage>
        <taxon>Bacteria</taxon>
        <taxon>Pseudomonadati</taxon>
        <taxon>Pseudomonadota</taxon>
        <taxon>Alphaproteobacteria</taxon>
        <taxon>Acetobacterales</taxon>
        <taxon>Roseomonadaceae</taxon>
        <taxon>Roseomonas</taxon>
    </lineage>
</organism>
<dbReference type="GO" id="GO:0006865">
    <property type="term" value="P:amino acid transport"/>
    <property type="evidence" value="ECO:0007669"/>
    <property type="project" value="TreeGrafter"/>
</dbReference>
<keyword evidence="2" id="KW-0813">Transport</keyword>
<evidence type="ECO:0000259" key="6">
    <source>
        <dbReference type="SMART" id="SM00062"/>
    </source>
</evidence>
<dbReference type="CDD" id="cd13689">
    <property type="entry name" value="PBP2_BsGlnH"/>
    <property type="match status" value="1"/>
</dbReference>
<evidence type="ECO:0000256" key="4">
    <source>
        <dbReference type="RuleBase" id="RU003744"/>
    </source>
</evidence>
<evidence type="ECO:0000256" key="3">
    <source>
        <dbReference type="ARBA" id="ARBA00022729"/>
    </source>
</evidence>
<feature type="domain" description="Solute-binding protein family 3/N-terminal" evidence="6">
    <location>
        <begin position="32"/>
        <end position="253"/>
    </location>
</feature>
<feature type="chain" id="PRO_5013199551" evidence="5">
    <location>
        <begin position="22"/>
        <end position="268"/>
    </location>
</feature>
<comment type="similarity">
    <text evidence="1 4">Belongs to the bacterial solute-binding protein 3 family.</text>
</comment>
<keyword evidence="3 5" id="KW-0732">Signal</keyword>
<dbReference type="PANTHER" id="PTHR30085">
    <property type="entry name" value="AMINO ACID ABC TRANSPORTER PERMEASE"/>
    <property type="match status" value="1"/>
</dbReference>
<evidence type="ECO:0000256" key="5">
    <source>
        <dbReference type="SAM" id="SignalP"/>
    </source>
</evidence>
<accession>A0A1L7AMJ8</accession>
<reference evidence="8 10" key="2">
    <citation type="journal article" date="2019" name="Microb. Pathog.">
        <title>Comparison of VITEK 2, MALDI-TOF MS, 16S rRNA gene sequencing, and whole-genome sequencing for identification of Roseomonas mucosa.</title>
        <authorList>
            <person name="Rudolph W.W."/>
            <person name="Gunzer F."/>
            <person name="Trauth M."/>
            <person name="Bunk B."/>
            <person name="Bigge R."/>
            <person name="Schrottner P."/>
        </authorList>
    </citation>
    <scope>NUCLEOTIDE SEQUENCE [LARGE SCALE GENOMIC DNA]</scope>
    <source>
        <strain evidence="8 10">DSM 103800</strain>
    </source>
</reference>
<dbReference type="EMBL" id="CP015584">
    <property type="protein sequence ID" value="APT59978.1"/>
    <property type="molecule type" value="Genomic_DNA"/>
</dbReference>
<dbReference type="AlphaFoldDB" id="A0A1L7AMJ8"/>
<dbReference type="SMART" id="SM00062">
    <property type="entry name" value="PBPb"/>
    <property type="match status" value="1"/>
</dbReference>
<dbReference type="Gene3D" id="3.40.190.10">
    <property type="entry name" value="Periplasmic binding protein-like II"/>
    <property type="match status" value="2"/>
</dbReference>
<evidence type="ECO:0000256" key="2">
    <source>
        <dbReference type="ARBA" id="ARBA00022448"/>
    </source>
</evidence>
<keyword evidence="10" id="KW-1185">Reference proteome</keyword>
<reference evidence="7 9" key="1">
    <citation type="submission" date="2016-05" db="EMBL/GenBank/DDBJ databases">
        <title>Complete Genome and Methylome Analysis of Psychrotrophic Bacterial Isolates from Antarctic Lake Untersee.</title>
        <authorList>
            <person name="Fomenkov A."/>
            <person name="Akimov V.N."/>
            <person name="Vasilyeva L.V."/>
            <person name="Andersen D."/>
            <person name="Vincze T."/>
            <person name="Roberts R.J."/>
        </authorList>
    </citation>
    <scope>NUCLEOTIDE SEQUENCE [LARGE SCALE GENOMIC DNA]</scope>
    <source>
        <strain evidence="7 9">U14-5</strain>
    </source>
</reference>
<dbReference type="PANTHER" id="PTHR30085:SF6">
    <property type="entry name" value="ABC TRANSPORTER GLUTAMINE-BINDING PROTEIN GLNH"/>
    <property type="match status" value="1"/>
</dbReference>
<dbReference type="KEGG" id="rgi:RGI145_22055"/>
<dbReference type="SUPFAM" id="SSF53850">
    <property type="entry name" value="Periplasmic binding protein-like II"/>
    <property type="match status" value="1"/>
</dbReference>
<dbReference type="GO" id="GO:0005576">
    <property type="term" value="C:extracellular region"/>
    <property type="evidence" value="ECO:0007669"/>
    <property type="project" value="TreeGrafter"/>
</dbReference>
<evidence type="ECO:0000256" key="1">
    <source>
        <dbReference type="ARBA" id="ARBA00010333"/>
    </source>
</evidence>
<dbReference type="GO" id="GO:0030288">
    <property type="term" value="C:outer membrane-bounded periplasmic space"/>
    <property type="evidence" value="ECO:0007669"/>
    <property type="project" value="TreeGrafter"/>
</dbReference>
<evidence type="ECO:0000313" key="7">
    <source>
        <dbReference type="EMBL" id="APT59978.1"/>
    </source>
</evidence>
<gene>
    <name evidence="7" type="ORF">RGI145_22055</name>
    <name evidence="8" type="ORF">RQ831_19600</name>
</gene>
<dbReference type="STRING" id="257708.RGI145_22055"/>
<dbReference type="Proteomes" id="UP000185494">
    <property type="component" value="Chromosome 2"/>
</dbReference>
<name>A0A1L7AMJ8_9PROT</name>